<dbReference type="KEGG" id="alf:CFBP5473_11465"/>
<gene>
    <name evidence="2" type="ORF">CFBP5473_11465</name>
    <name evidence="4" type="ORF">CFBP5477_012045</name>
    <name evidence="3" type="ORF">J5285_08265</name>
</gene>
<name>A0A4D7E1S5_9HYPH</name>
<reference evidence="2 5" key="1">
    <citation type="submission" date="2019-04" db="EMBL/GenBank/DDBJ databases">
        <title>Complete genome sequence of Agrobacterium larrymoorei CFBP5473.</title>
        <authorList>
            <person name="Haryono M."/>
            <person name="Chou L."/>
            <person name="Lin Y.-C."/>
            <person name="Lai E.-M."/>
            <person name="Kuo C.-H."/>
        </authorList>
    </citation>
    <scope>NUCLEOTIDE SEQUENCE [LARGE SCALE GENOMIC DNA]</scope>
    <source>
        <strain evidence="2 5">CFBP5473</strain>
    </source>
</reference>
<dbReference type="AlphaFoldDB" id="A0A4D7E1S5"/>
<reference evidence="3 6" key="2">
    <citation type="submission" date="2021-03" db="EMBL/GenBank/DDBJ databases">
        <title>Rapid diversification of plasmids in a genus of pathogenic and nitrogen fixing bacteria.</title>
        <authorList>
            <person name="Weisberg A.J."/>
            <person name="Miller M."/>
            <person name="Ream W."/>
            <person name="Grunwald N.J."/>
            <person name="Chang J.H."/>
        </authorList>
    </citation>
    <scope>NUCLEOTIDE SEQUENCE [LARGE SCALE GENOMIC DNA]</scope>
    <source>
        <strain evidence="3 6">AF3.44</strain>
    </source>
</reference>
<evidence type="ECO:0000313" key="2">
    <source>
        <dbReference type="EMBL" id="QCI98460.1"/>
    </source>
</evidence>
<evidence type="ECO:0000313" key="6">
    <source>
        <dbReference type="Proteomes" id="UP000826513"/>
    </source>
</evidence>
<dbReference type="STRING" id="1367849.GCA_000518585_02917"/>
<protein>
    <submittedName>
        <fullName evidence="2">Type II toxin-antitoxin system RelE/ParE family toxin</fullName>
    </submittedName>
</protein>
<dbReference type="Proteomes" id="UP000826513">
    <property type="component" value="Chromosome 1"/>
</dbReference>
<evidence type="ECO:0000313" key="3">
    <source>
        <dbReference type="EMBL" id="QYA06078.1"/>
    </source>
</evidence>
<sequence length="99" mass="11660">MTYQIFLAEKARDDITRLYRYLLDYDKYAAKRAYTAIEKGIRALSDFPMSCRKADSDNPFLRELIIPFGSAGYVVLFEIESSERITILAIRHQREDDYH</sequence>
<dbReference type="Proteomes" id="UP000298664">
    <property type="component" value="Chromosome Circular"/>
</dbReference>
<evidence type="ECO:0000256" key="1">
    <source>
        <dbReference type="ARBA" id="ARBA00022649"/>
    </source>
</evidence>
<dbReference type="Gene3D" id="3.30.2310.20">
    <property type="entry name" value="RelE-like"/>
    <property type="match status" value="1"/>
</dbReference>
<dbReference type="InterPro" id="IPR035093">
    <property type="entry name" value="RelE/ParE_toxin_dom_sf"/>
</dbReference>
<reference evidence="4" key="3">
    <citation type="submission" date="2023-05" db="EMBL/GenBank/DDBJ databases">
        <title>Complete genome sequence of Agrobacterium larrymoorei CFBP5477.</title>
        <authorList>
            <person name="Yen H.-C."/>
            <person name="Chou L."/>
            <person name="Lin Y.-C."/>
            <person name="Lai E.-M."/>
            <person name="Kuo C.-H."/>
        </authorList>
    </citation>
    <scope>NUCLEOTIDE SEQUENCE</scope>
    <source>
        <strain evidence="4">CFBP5477</strain>
    </source>
</reference>
<dbReference type="EMBL" id="CP072167">
    <property type="protein sequence ID" value="QYA06078.1"/>
    <property type="molecule type" value="Genomic_DNA"/>
</dbReference>
<dbReference type="Pfam" id="PF05016">
    <property type="entry name" value="ParE_toxin"/>
    <property type="match status" value="1"/>
</dbReference>
<proteinExistence type="predicted"/>
<keyword evidence="1" id="KW-1277">Toxin-antitoxin system</keyword>
<evidence type="ECO:0000313" key="4">
    <source>
        <dbReference type="EMBL" id="WHA40547.1"/>
    </source>
</evidence>
<evidence type="ECO:0000313" key="5">
    <source>
        <dbReference type="Proteomes" id="UP000298545"/>
    </source>
</evidence>
<dbReference type="OrthoDB" id="121597at2"/>
<dbReference type="EMBL" id="CP124733">
    <property type="protein sequence ID" value="WHA40547.1"/>
    <property type="molecule type" value="Genomic_DNA"/>
</dbReference>
<dbReference type="RefSeq" id="WP_027675647.1">
    <property type="nucleotide sequence ID" value="NZ_CP039691.1"/>
</dbReference>
<accession>A0A4D7E1S5</accession>
<keyword evidence="6" id="KW-1185">Reference proteome</keyword>
<organism evidence="2 5">
    <name type="scientific">Agrobacterium larrymoorei</name>
    <dbReference type="NCBI Taxonomy" id="160699"/>
    <lineage>
        <taxon>Bacteria</taxon>
        <taxon>Pseudomonadati</taxon>
        <taxon>Pseudomonadota</taxon>
        <taxon>Alphaproteobacteria</taxon>
        <taxon>Hyphomicrobiales</taxon>
        <taxon>Rhizobiaceae</taxon>
        <taxon>Rhizobium/Agrobacterium group</taxon>
        <taxon>Agrobacterium</taxon>
    </lineage>
</organism>
<dbReference type="EMBL" id="CP039691">
    <property type="protein sequence ID" value="QCI98460.1"/>
    <property type="molecule type" value="Genomic_DNA"/>
</dbReference>
<dbReference type="Proteomes" id="UP000298545">
    <property type="component" value="Chromosome circular"/>
</dbReference>
<dbReference type="InterPro" id="IPR007712">
    <property type="entry name" value="RelE/ParE_toxin"/>
</dbReference>